<reference evidence="5 6" key="1">
    <citation type="submission" date="2018-03" db="EMBL/GenBank/DDBJ databases">
        <title>Genomic Encyclopedia of Archaeal and Bacterial Type Strains, Phase II (KMG-II): from individual species to whole genera.</title>
        <authorList>
            <person name="Goeker M."/>
        </authorList>
    </citation>
    <scope>NUCLEOTIDE SEQUENCE [LARGE SCALE GENOMIC DNA]</scope>
    <source>
        <strain evidence="5 6">DSM 100346</strain>
    </source>
</reference>
<dbReference type="SUPFAM" id="SSF53822">
    <property type="entry name" value="Periplasmic binding protein-like I"/>
    <property type="match status" value="1"/>
</dbReference>
<comment type="similarity">
    <text evidence="2">Belongs to the bacterial solute-binding protein 2 family.</text>
</comment>
<dbReference type="GO" id="GO:0030246">
    <property type="term" value="F:carbohydrate binding"/>
    <property type="evidence" value="ECO:0007669"/>
    <property type="project" value="UniProtKB-ARBA"/>
</dbReference>
<dbReference type="PANTHER" id="PTHR46847">
    <property type="entry name" value="D-ALLOSE-BINDING PERIPLASMIC PROTEIN-RELATED"/>
    <property type="match status" value="1"/>
</dbReference>
<keyword evidence="3" id="KW-0732">Signal</keyword>
<comment type="caution">
    <text evidence="5">The sequence shown here is derived from an EMBL/GenBank/DDBJ whole genome shotgun (WGS) entry which is preliminary data.</text>
</comment>
<dbReference type="GO" id="GO:0030313">
    <property type="term" value="C:cell envelope"/>
    <property type="evidence" value="ECO:0007669"/>
    <property type="project" value="UniProtKB-SubCell"/>
</dbReference>
<dbReference type="Proteomes" id="UP000245880">
    <property type="component" value="Unassembled WGS sequence"/>
</dbReference>
<evidence type="ECO:0000256" key="2">
    <source>
        <dbReference type="ARBA" id="ARBA00007639"/>
    </source>
</evidence>
<dbReference type="EMBL" id="QGDT01000001">
    <property type="protein sequence ID" value="PWJ60312.1"/>
    <property type="molecule type" value="Genomic_DNA"/>
</dbReference>
<feature type="domain" description="Periplasmic binding protein" evidence="4">
    <location>
        <begin position="86"/>
        <end position="338"/>
    </location>
</feature>
<dbReference type="Pfam" id="PF13407">
    <property type="entry name" value="Peripla_BP_4"/>
    <property type="match status" value="1"/>
</dbReference>
<dbReference type="PANTHER" id="PTHR46847:SF1">
    <property type="entry name" value="D-ALLOSE-BINDING PERIPLASMIC PROTEIN-RELATED"/>
    <property type="match status" value="1"/>
</dbReference>
<comment type="subcellular location">
    <subcellularLocation>
        <location evidence="1">Cell envelope</location>
    </subcellularLocation>
</comment>
<organism evidence="5 6">
    <name type="scientific">Dyadobacter jejuensis</name>
    <dbReference type="NCBI Taxonomy" id="1082580"/>
    <lineage>
        <taxon>Bacteria</taxon>
        <taxon>Pseudomonadati</taxon>
        <taxon>Bacteroidota</taxon>
        <taxon>Cytophagia</taxon>
        <taxon>Cytophagales</taxon>
        <taxon>Spirosomataceae</taxon>
        <taxon>Dyadobacter</taxon>
    </lineage>
</organism>
<dbReference type="AlphaFoldDB" id="A0A316ARU0"/>
<accession>A0A316ARU0</accession>
<evidence type="ECO:0000259" key="4">
    <source>
        <dbReference type="Pfam" id="PF13407"/>
    </source>
</evidence>
<dbReference type="CDD" id="cd06301">
    <property type="entry name" value="PBP1_rhizopine_binding-like"/>
    <property type="match status" value="1"/>
</dbReference>
<evidence type="ECO:0000256" key="3">
    <source>
        <dbReference type="ARBA" id="ARBA00022729"/>
    </source>
</evidence>
<sequence>MNTGTKPKLLEYKAHLRQVQDRQTRVDHKVSVPKIDRKVRSWSYVCQLMTNYIDSMKMLKIGILASMATIMWSCGGGESSDQMVIGATMLSMQNEFVVNVADEMQRTADSLGVRLVVVDAERSALKQVEQVERFIAQGVDAIIMNPCEVEASSPAVRLAQKAQIPILNVNSETASPPDAFVGSDDVESGRIALHYIKERLSGKGQLLMMHGYMGQAAQIKRNDGAKEVLGHNPGLSLLAEQSGEWDRAKAMSLTENWIQSYGDKMQAIFAQNDEMGLGAVKALEATGKKGQVIVVSIDAIPDALKAVKQGSLDATVFQNARKQGSQAVLKAVQLAKGDSVQKQTLIPFQLVTIDNVDSFLK</sequence>
<evidence type="ECO:0000313" key="6">
    <source>
        <dbReference type="Proteomes" id="UP000245880"/>
    </source>
</evidence>
<keyword evidence="6" id="KW-1185">Reference proteome</keyword>
<gene>
    <name evidence="5" type="ORF">CLV98_101493</name>
</gene>
<proteinExistence type="inferred from homology"/>
<dbReference type="InterPro" id="IPR028082">
    <property type="entry name" value="Peripla_BP_I"/>
</dbReference>
<protein>
    <submittedName>
        <fullName evidence="5">Inositol transport system substrate-binding protein</fullName>
    </submittedName>
</protein>
<evidence type="ECO:0000313" key="5">
    <source>
        <dbReference type="EMBL" id="PWJ60312.1"/>
    </source>
</evidence>
<dbReference type="Gene3D" id="3.40.50.2300">
    <property type="match status" value="2"/>
</dbReference>
<name>A0A316ARU0_9BACT</name>
<dbReference type="InterPro" id="IPR025997">
    <property type="entry name" value="SBP_2_dom"/>
</dbReference>
<evidence type="ECO:0000256" key="1">
    <source>
        <dbReference type="ARBA" id="ARBA00004196"/>
    </source>
</evidence>